<comment type="similarity">
    <text evidence="5">Belongs to the adenylate kinase family.</text>
</comment>
<dbReference type="InterPro" id="IPR027417">
    <property type="entry name" value="P-loop_NTPase"/>
</dbReference>
<evidence type="ECO:0000313" key="7">
    <source>
        <dbReference type="EMBL" id="PIR46377.1"/>
    </source>
</evidence>
<comment type="subcellular location">
    <subcellularLocation>
        <location evidence="6">Cytoplasm</location>
    </subcellularLocation>
</comment>
<dbReference type="SUPFAM" id="SSF52540">
    <property type="entry name" value="P-loop containing nucleoside triphosphate hydrolases"/>
    <property type="match status" value="1"/>
</dbReference>
<dbReference type="EMBL" id="PCYK01000003">
    <property type="protein sequence ID" value="PIR46377.1"/>
    <property type="molecule type" value="Genomic_DNA"/>
</dbReference>
<accession>A0A2H0RIT9</accession>
<proteinExistence type="inferred from homology"/>
<comment type="catalytic activity">
    <reaction evidence="6">
        <text>AMP + ATP = 2 ADP</text>
        <dbReference type="Rhea" id="RHEA:12973"/>
        <dbReference type="ChEBI" id="CHEBI:30616"/>
        <dbReference type="ChEBI" id="CHEBI:456215"/>
        <dbReference type="ChEBI" id="CHEBI:456216"/>
        <dbReference type="EC" id="2.7.4.3"/>
    </reaction>
</comment>
<evidence type="ECO:0000256" key="3">
    <source>
        <dbReference type="ARBA" id="ARBA00022741"/>
    </source>
</evidence>
<keyword evidence="1 5" id="KW-0808">Transferase</keyword>
<evidence type="ECO:0000313" key="8">
    <source>
        <dbReference type="Proteomes" id="UP000230431"/>
    </source>
</evidence>
<keyword evidence="2" id="KW-0545">Nucleotide biosynthesis</keyword>
<dbReference type="GO" id="GO:0004017">
    <property type="term" value="F:AMP kinase activity"/>
    <property type="evidence" value="ECO:0007669"/>
    <property type="project" value="UniProtKB-EC"/>
</dbReference>
<dbReference type="Pfam" id="PF00406">
    <property type="entry name" value="ADK"/>
    <property type="match status" value="1"/>
</dbReference>
<dbReference type="PANTHER" id="PTHR23359">
    <property type="entry name" value="NUCLEOTIDE KINASE"/>
    <property type="match status" value="1"/>
</dbReference>
<dbReference type="Gene3D" id="3.40.50.300">
    <property type="entry name" value="P-loop containing nucleotide triphosphate hydrolases"/>
    <property type="match status" value="1"/>
</dbReference>
<keyword evidence="3 6" id="KW-0547">Nucleotide-binding</keyword>
<dbReference type="PRINTS" id="PR00094">
    <property type="entry name" value="ADENYLTKNASE"/>
</dbReference>
<dbReference type="EC" id="2.7.4.3" evidence="6"/>
<sequence>MDNNFQTYIFIGRSGCGKGTQAEMLIERLKRDGVVTSEHPIYYQETGNRFREFIKQDSYSSRLEKALMDQSERAPDFLAVWIWSSLFIETLNGREHLIIDGSPRSLLEAQILETALNFYRREPVTVVYVDVSREEARKRLLARGRADDQKPGDVDKRLSWFDRDVLPAVEYYREHPRYRFIEVDGEQTREKIHEDLIAMIAL</sequence>
<evidence type="ECO:0000256" key="2">
    <source>
        <dbReference type="ARBA" id="ARBA00022727"/>
    </source>
</evidence>
<evidence type="ECO:0000256" key="5">
    <source>
        <dbReference type="RuleBase" id="RU003330"/>
    </source>
</evidence>
<organism evidence="7 8">
    <name type="scientific">Candidatus Vogelbacteria bacterium CG10_big_fil_rev_8_21_14_0_10_49_38</name>
    <dbReference type="NCBI Taxonomy" id="1975043"/>
    <lineage>
        <taxon>Bacteria</taxon>
        <taxon>Candidatus Vogeliibacteriota</taxon>
    </lineage>
</organism>
<name>A0A2H0RIT9_9BACT</name>
<dbReference type="Proteomes" id="UP000230431">
    <property type="component" value="Unassembled WGS sequence"/>
</dbReference>
<reference evidence="7 8" key="1">
    <citation type="submission" date="2017-09" db="EMBL/GenBank/DDBJ databases">
        <title>Depth-based differentiation of microbial function through sediment-hosted aquifers and enrichment of novel symbionts in the deep terrestrial subsurface.</title>
        <authorList>
            <person name="Probst A.J."/>
            <person name="Ladd B."/>
            <person name="Jarett J.K."/>
            <person name="Geller-Mcgrath D.E."/>
            <person name="Sieber C.M."/>
            <person name="Emerson J.B."/>
            <person name="Anantharaman K."/>
            <person name="Thomas B.C."/>
            <person name="Malmstrom R."/>
            <person name="Stieglmeier M."/>
            <person name="Klingl A."/>
            <person name="Woyke T."/>
            <person name="Ryan C.M."/>
            <person name="Banfield J.F."/>
        </authorList>
    </citation>
    <scope>NUCLEOTIDE SEQUENCE [LARGE SCALE GENOMIC DNA]</scope>
    <source>
        <strain evidence="7">CG10_big_fil_rev_8_21_14_0_10_49_38</strain>
    </source>
</reference>
<comment type="caution">
    <text evidence="7">The sequence shown here is derived from an EMBL/GenBank/DDBJ whole genome shotgun (WGS) entry which is preliminary data.</text>
</comment>
<dbReference type="InterPro" id="IPR000850">
    <property type="entry name" value="Adenylat/UMP-CMP_kin"/>
</dbReference>
<evidence type="ECO:0000256" key="4">
    <source>
        <dbReference type="ARBA" id="ARBA00022777"/>
    </source>
</evidence>
<dbReference type="GO" id="GO:0005524">
    <property type="term" value="F:ATP binding"/>
    <property type="evidence" value="ECO:0007669"/>
    <property type="project" value="UniProtKB-KW"/>
</dbReference>
<dbReference type="GO" id="GO:0005737">
    <property type="term" value="C:cytoplasm"/>
    <property type="evidence" value="ECO:0007669"/>
    <property type="project" value="UniProtKB-SubCell"/>
</dbReference>
<evidence type="ECO:0000256" key="1">
    <source>
        <dbReference type="ARBA" id="ARBA00022679"/>
    </source>
</evidence>
<keyword evidence="6" id="KW-0067">ATP-binding</keyword>
<gene>
    <name evidence="7" type="ORF">COV08_00390</name>
</gene>
<dbReference type="AlphaFoldDB" id="A0A2H0RIT9"/>
<evidence type="ECO:0000256" key="6">
    <source>
        <dbReference type="RuleBase" id="RU003331"/>
    </source>
</evidence>
<keyword evidence="4 5" id="KW-0418">Kinase</keyword>
<comment type="subunit">
    <text evidence="6">Monomer.</text>
</comment>
<protein>
    <recommendedName>
        <fullName evidence="6">Adenylate kinase</fullName>
        <ecNumber evidence="6">2.7.4.3</ecNumber>
    </recommendedName>
</protein>